<gene>
    <name evidence="2" type="ORF">GDO78_017999</name>
</gene>
<proteinExistence type="predicted"/>
<name>A0A8J6K056_ELECQ</name>
<keyword evidence="1" id="KW-1133">Transmembrane helix</keyword>
<comment type="caution">
    <text evidence="2">The sequence shown here is derived from an EMBL/GenBank/DDBJ whole genome shotgun (WGS) entry which is preliminary data.</text>
</comment>
<protein>
    <submittedName>
        <fullName evidence="2">Uncharacterized protein</fullName>
    </submittedName>
</protein>
<evidence type="ECO:0000313" key="2">
    <source>
        <dbReference type="EMBL" id="KAG9470389.1"/>
    </source>
</evidence>
<reference evidence="2" key="1">
    <citation type="thesis" date="2020" institute="ProQuest LLC" country="789 East Eisenhower Parkway, Ann Arbor, MI, USA">
        <title>Comparative Genomics and Chromosome Evolution.</title>
        <authorList>
            <person name="Mudd A.B."/>
        </authorList>
    </citation>
    <scope>NUCLEOTIDE SEQUENCE</scope>
    <source>
        <strain evidence="2">HN-11 Male</strain>
        <tissue evidence="2">Kidney and liver</tissue>
    </source>
</reference>
<evidence type="ECO:0000313" key="3">
    <source>
        <dbReference type="Proteomes" id="UP000770717"/>
    </source>
</evidence>
<sequence>MYTRAKLYKVRKILFTDYKCSIPLSILYISIFKIAISFSNFANVLTKIRNIYFFMVSHDHYLTETGHNHAPTMPNMQDISVGGHYL</sequence>
<keyword evidence="1" id="KW-0812">Transmembrane</keyword>
<evidence type="ECO:0000256" key="1">
    <source>
        <dbReference type="SAM" id="Phobius"/>
    </source>
</evidence>
<dbReference type="AlphaFoldDB" id="A0A8J6K056"/>
<keyword evidence="3" id="KW-1185">Reference proteome</keyword>
<accession>A0A8J6K056</accession>
<keyword evidence="1" id="KW-0472">Membrane</keyword>
<organism evidence="2 3">
    <name type="scientific">Eleutherodactylus coqui</name>
    <name type="common">Puerto Rican coqui</name>
    <dbReference type="NCBI Taxonomy" id="57060"/>
    <lineage>
        <taxon>Eukaryota</taxon>
        <taxon>Metazoa</taxon>
        <taxon>Chordata</taxon>
        <taxon>Craniata</taxon>
        <taxon>Vertebrata</taxon>
        <taxon>Euteleostomi</taxon>
        <taxon>Amphibia</taxon>
        <taxon>Batrachia</taxon>
        <taxon>Anura</taxon>
        <taxon>Neobatrachia</taxon>
        <taxon>Hyloidea</taxon>
        <taxon>Eleutherodactylidae</taxon>
        <taxon>Eleutherodactylinae</taxon>
        <taxon>Eleutherodactylus</taxon>
        <taxon>Eleutherodactylus</taxon>
    </lineage>
</organism>
<dbReference type="EMBL" id="WNTK01000297">
    <property type="protein sequence ID" value="KAG9470389.1"/>
    <property type="molecule type" value="Genomic_DNA"/>
</dbReference>
<feature type="transmembrane region" description="Helical" evidence="1">
    <location>
        <begin position="21"/>
        <end position="42"/>
    </location>
</feature>
<dbReference type="Proteomes" id="UP000770717">
    <property type="component" value="Unassembled WGS sequence"/>
</dbReference>